<feature type="domain" description="Peptidase S9 prolyl oligopeptidase catalytic" evidence="5">
    <location>
        <begin position="1"/>
        <end position="133"/>
    </location>
</feature>
<evidence type="ECO:0000256" key="2">
    <source>
        <dbReference type="ARBA" id="ARBA00022729"/>
    </source>
</evidence>
<dbReference type="Proteomes" id="UP000749646">
    <property type="component" value="Unassembled WGS sequence"/>
</dbReference>
<evidence type="ECO:0000259" key="5">
    <source>
        <dbReference type="Pfam" id="PF00326"/>
    </source>
</evidence>
<keyword evidence="7" id="KW-1185">Reference proteome</keyword>
<keyword evidence="2" id="KW-0732">Signal</keyword>
<accession>A0A9P6IV33</accession>
<proteinExistence type="inferred from homology"/>
<dbReference type="EMBL" id="JAAAHW010007965">
    <property type="protein sequence ID" value="KAF9945594.1"/>
    <property type="molecule type" value="Genomic_DNA"/>
</dbReference>
<evidence type="ECO:0000313" key="7">
    <source>
        <dbReference type="Proteomes" id="UP000749646"/>
    </source>
</evidence>
<dbReference type="GO" id="GO:0004252">
    <property type="term" value="F:serine-type endopeptidase activity"/>
    <property type="evidence" value="ECO:0007669"/>
    <property type="project" value="TreeGrafter"/>
</dbReference>
<comment type="caution">
    <text evidence="6">The sequence shown here is derived from an EMBL/GenBank/DDBJ whole genome shotgun (WGS) entry which is preliminary data.</text>
</comment>
<organism evidence="6 7">
    <name type="scientific">Modicella reniformis</name>
    <dbReference type="NCBI Taxonomy" id="1440133"/>
    <lineage>
        <taxon>Eukaryota</taxon>
        <taxon>Fungi</taxon>
        <taxon>Fungi incertae sedis</taxon>
        <taxon>Mucoromycota</taxon>
        <taxon>Mortierellomycotina</taxon>
        <taxon>Mortierellomycetes</taxon>
        <taxon>Mortierellales</taxon>
        <taxon>Mortierellaceae</taxon>
        <taxon>Modicella</taxon>
    </lineage>
</organism>
<protein>
    <recommendedName>
        <fullName evidence="4">Dipeptidyl-peptidase V</fullName>
    </recommendedName>
</protein>
<gene>
    <name evidence="6" type="ORF">BGZ65_010578</name>
</gene>
<dbReference type="SUPFAM" id="SSF53474">
    <property type="entry name" value="alpha/beta-Hydrolases"/>
    <property type="match status" value="1"/>
</dbReference>
<comment type="similarity">
    <text evidence="1">Belongs to the peptidase S9C family.</text>
</comment>
<dbReference type="AlphaFoldDB" id="A0A9P6IV33"/>
<reference evidence="6" key="1">
    <citation type="journal article" date="2020" name="Fungal Divers.">
        <title>Resolving the Mortierellaceae phylogeny through synthesis of multi-gene phylogenetics and phylogenomics.</title>
        <authorList>
            <person name="Vandepol N."/>
            <person name="Liber J."/>
            <person name="Desiro A."/>
            <person name="Na H."/>
            <person name="Kennedy M."/>
            <person name="Barry K."/>
            <person name="Grigoriev I.V."/>
            <person name="Miller A.N."/>
            <person name="O'Donnell K."/>
            <person name="Stajich J.E."/>
            <person name="Bonito G."/>
        </authorList>
    </citation>
    <scope>NUCLEOTIDE SEQUENCE</scope>
    <source>
        <strain evidence="6">MES-2147</strain>
    </source>
</reference>
<dbReference type="GO" id="GO:0006508">
    <property type="term" value="P:proteolysis"/>
    <property type="evidence" value="ECO:0007669"/>
    <property type="project" value="InterPro"/>
</dbReference>
<evidence type="ECO:0000313" key="6">
    <source>
        <dbReference type="EMBL" id="KAF9945594.1"/>
    </source>
</evidence>
<sequence length="155" mass="18498">MMNWFNGHTNRFSCLVNHDGIFDTKNGYYTTEELYFPEHEYEGVPWDPKAKENYERWNPANFVQNWKTPTLVIHSNKDYRLPITEGLSTFTVLQRKGIPSRLLYFPDENHWVLKAANSQRWHKEVIAWINKWTAEPKKSDRNDDTLIFETSQVCI</sequence>
<evidence type="ECO:0000256" key="3">
    <source>
        <dbReference type="ARBA" id="ARBA00022801"/>
    </source>
</evidence>
<dbReference type="Pfam" id="PF00326">
    <property type="entry name" value="Peptidase_S9"/>
    <property type="match status" value="1"/>
</dbReference>
<dbReference type="PANTHER" id="PTHR42776">
    <property type="entry name" value="SERINE PEPTIDASE S9 FAMILY MEMBER"/>
    <property type="match status" value="1"/>
</dbReference>
<dbReference type="InterPro" id="IPR001375">
    <property type="entry name" value="Peptidase_S9_cat"/>
</dbReference>
<dbReference type="Gene3D" id="3.40.50.1820">
    <property type="entry name" value="alpha/beta hydrolase"/>
    <property type="match status" value="1"/>
</dbReference>
<evidence type="ECO:0000256" key="1">
    <source>
        <dbReference type="ARBA" id="ARBA00010040"/>
    </source>
</evidence>
<dbReference type="InterPro" id="IPR029058">
    <property type="entry name" value="AB_hydrolase_fold"/>
</dbReference>
<dbReference type="PANTHER" id="PTHR42776:SF13">
    <property type="entry name" value="DIPEPTIDYL-PEPTIDASE 5"/>
    <property type="match status" value="1"/>
</dbReference>
<keyword evidence="3" id="KW-0378">Hydrolase</keyword>
<dbReference type="OrthoDB" id="416344at2759"/>
<name>A0A9P6IV33_9FUNG</name>
<evidence type="ECO:0000256" key="4">
    <source>
        <dbReference type="ARBA" id="ARBA00032829"/>
    </source>
</evidence>